<dbReference type="PROSITE" id="PS51257">
    <property type="entry name" value="PROKAR_LIPOPROTEIN"/>
    <property type="match status" value="1"/>
</dbReference>
<dbReference type="PANTHER" id="PTHR38037">
    <property type="entry name" value="ZN_PROTEASE DOMAIN-CONTAINING PROTEIN"/>
    <property type="match status" value="1"/>
</dbReference>
<proteinExistence type="predicted"/>
<dbReference type="AlphaFoldDB" id="A0A222FJS1"/>
<name>A0A222FJS1_9GAMM</name>
<dbReference type="Gene3D" id="2.40.70.10">
    <property type="entry name" value="Acid Proteases"/>
    <property type="match status" value="1"/>
</dbReference>
<gene>
    <name evidence="2" type="ORF">CHH28_11680</name>
</gene>
<reference evidence="2 3" key="1">
    <citation type="submission" date="2017-07" db="EMBL/GenBank/DDBJ databases">
        <title>Annotated genome sequence of Bacterioplanes sanyensis isolated from Red Sea.</title>
        <authorList>
            <person name="Rehman Z.U."/>
        </authorList>
    </citation>
    <scope>NUCLEOTIDE SEQUENCE [LARGE SCALE GENOMIC DNA]</scope>
    <source>
        <strain evidence="2 3">NV9</strain>
    </source>
</reference>
<dbReference type="PANTHER" id="PTHR38037:SF2">
    <property type="entry name" value="ATP-DEPENDENT ZINC PROTEASE DOMAIN-CONTAINING PROTEIN-RELATED"/>
    <property type="match status" value="1"/>
</dbReference>
<dbReference type="Proteomes" id="UP000202440">
    <property type="component" value="Chromosome"/>
</dbReference>
<accession>A0A222FJS1</accession>
<protein>
    <recommendedName>
        <fullName evidence="1">Retropepsin-like aspartic endopeptidase domain-containing protein</fullName>
    </recommendedName>
</protein>
<dbReference type="Pfam" id="PF05618">
    <property type="entry name" value="Zn_protease"/>
    <property type="match status" value="1"/>
</dbReference>
<keyword evidence="3" id="KW-1185">Reference proteome</keyword>
<dbReference type="InterPro" id="IPR021109">
    <property type="entry name" value="Peptidase_aspartic_dom_sf"/>
</dbReference>
<dbReference type="SUPFAM" id="SSF50630">
    <property type="entry name" value="Acid proteases"/>
    <property type="match status" value="1"/>
</dbReference>
<organism evidence="2 3">
    <name type="scientific">Bacterioplanes sanyensis</name>
    <dbReference type="NCBI Taxonomy" id="1249553"/>
    <lineage>
        <taxon>Bacteria</taxon>
        <taxon>Pseudomonadati</taxon>
        <taxon>Pseudomonadota</taxon>
        <taxon>Gammaproteobacteria</taxon>
        <taxon>Oceanospirillales</taxon>
        <taxon>Oceanospirillaceae</taxon>
        <taxon>Bacterioplanes</taxon>
    </lineage>
</organism>
<sequence>MSRIWWVLLAFVSGCAHWPAQPDTQLTEDAVSRLLQEQQAQQTVALANEWQAACGDIERRVKRLDSRVKRLQQPAAVAAEPSASPAPCLAAEGQPQLQNGKVLVGEVEWLYLPALQQHLPARVDSGAATSSLSATNIVPFERNGKRWVRFTVTHEDIGGAVELESPIERYVRIRQASSDTLERRAVVLLTVSLGEALRQDTEFTLTDRRDMDFPLLLGREFLRDVTLIDVARRYIHPKAKVAEQPKAEETR</sequence>
<feature type="domain" description="Retropepsin-like aspartic endopeptidase" evidence="1">
    <location>
        <begin position="104"/>
        <end position="238"/>
    </location>
</feature>
<dbReference type="KEGG" id="bsan:CHH28_11680"/>
<evidence type="ECO:0000313" key="2">
    <source>
        <dbReference type="EMBL" id="ASP39295.1"/>
    </source>
</evidence>
<dbReference type="RefSeq" id="WP_094060475.1">
    <property type="nucleotide sequence ID" value="NZ_CP022530.1"/>
</dbReference>
<dbReference type="InterPro" id="IPR008503">
    <property type="entry name" value="Asp_endopeptidase"/>
</dbReference>
<evidence type="ECO:0000313" key="3">
    <source>
        <dbReference type="Proteomes" id="UP000202440"/>
    </source>
</evidence>
<dbReference type="EMBL" id="CP022530">
    <property type="protein sequence ID" value="ASP39295.1"/>
    <property type="molecule type" value="Genomic_DNA"/>
</dbReference>
<dbReference type="OrthoDB" id="8546610at2"/>
<evidence type="ECO:0000259" key="1">
    <source>
        <dbReference type="Pfam" id="PF05618"/>
    </source>
</evidence>